<accession>A0A7G5XIX9</accession>
<feature type="transmembrane region" description="Helical" evidence="1">
    <location>
        <begin position="40"/>
        <end position="61"/>
    </location>
</feature>
<dbReference type="RefSeq" id="WP_182804488.1">
    <property type="nucleotide sequence ID" value="NZ_CP060007.1"/>
</dbReference>
<dbReference type="Proteomes" id="UP000515344">
    <property type="component" value="Chromosome"/>
</dbReference>
<feature type="transmembrane region" description="Helical" evidence="1">
    <location>
        <begin position="158"/>
        <end position="174"/>
    </location>
</feature>
<evidence type="ECO:0000313" key="2">
    <source>
        <dbReference type="EMBL" id="QNA45432.1"/>
    </source>
</evidence>
<dbReference type="KEGG" id="lacs:H4075_04310"/>
<feature type="transmembrane region" description="Helical" evidence="1">
    <location>
        <begin position="181"/>
        <end position="201"/>
    </location>
</feature>
<feature type="transmembrane region" description="Helical" evidence="1">
    <location>
        <begin position="135"/>
        <end position="152"/>
    </location>
</feature>
<keyword evidence="3" id="KW-1185">Reference proteome</keyword>
<organism evidence="2 3">
    <name type="scientific">Lacibacter sediminis</name>
    <dbReference type="NCBI Taxonomy" id="2760713"/>
    <lineage>
        <taxon>Bacteria</taxon>
        <taxon>Pseudomonadati</taxon>
        <taxon>Bacteroidota</taxon>
        <taxon>Chitinophagia</taxon>
        <taxon>Chitinophagales</taxon>
        <taxon>Chitinophagaceae</taxon>
        <taxon>Lacibacter</taxon>
    </lineage>
</organism>
<keyword evidence="1" id="KW-0812">Transmembrane</keyword>
<sequence>MRKYFVAICWLVIALLFISFLGFRKTYFNLFPAFTGTSWVIHFHVASILSWLALLFTQAFLAKSGRLELHQKIGKLSYILVPVILTGFILVTNHGQLKHKEPGLVAATFFDGSLFVLFYLLAILNRKNVNYHAPYMMLSAVPFINPGLGRFISPEVSLPIEFLLILTLLLTAYFKKKTFRPYLVALGSFIGLLLIVVYVSLINPKIIELIWTAIWG</sequence>
<evidence type="ECO:0000256" key="1">
    <source>
        <dbReference type="SAM" id="Phobius"/>
    </source>
</evidence>
<gene>
    <name evidence="2" type="ORF">H4075_04310</name>
</gene>
<keyword evidence="1" id="KW-1133">Transmembrane helix</keyword>
<evidence type="ECO:0008006" key="4">
    <source>
        <dbReference type="Google" id="ProtNLM"/>
    </source>
</evidence>
<keyword evidence="1" id="KW-0472">Membrane</keyword>
<proteinExistence type="predicted"/>
<reference evidence="3" key="1">
    <citation type="submission" date="2020-08" db="EMBL/GenBank/DDBJ databases">
        <title>Lacibacter sp. S13-6-6 genome sequencing.</title>
        <authorList>
            <person name="Jin L."/>
        </authorList>
    </citation>
    <scope>NUCLEOTIDE SEQUENCE [LARGE SCALE GENOMIC DNA]</scope>
    <source>
        <strain evidence="3">S13-6-6</strain>
    </source>
</reference>
<feature type="transmembrane region" description="Helical" evidence="1">
    <location>
        <begin position="73"/>
        <end position="91"/>
    </location>
</feature>
<feature type="transmembrane region" description="Helical" evidence="1">
    <location>
        <begin position="103"/>
        <end position="123"/>
    </location>
</feature>
<dbReference type="EMBL" id="CP060007">
    <property type="protein sequence ID" value="QNA45432.1"/>
    <property type="molecule type" value="Genomic_DNA"/>
</dbReference>
<protein>
    <recommendedName>
        <fullName evidence="4">DUF2306 domain-containing protein</fullName>
    </recommendedName>
</protein>
<name>A0A7G5XIX9_9BACT</name>
<evidence type="ECO:0000313" key="3">
    <source>
        <dbReference type="Proteomes" id="UP000515344"/>
    </source>
</evidence>
<dbReference type="AlphaFoldDB" id="A0A7G5XIX9"/>